<dbReference type="EMBL" id="FCNL01000027">
    <property type="protein sequence ID" value="CVI20306.1"/>
    <property type="molecule type" value="Genomic_DNA"/>
</dbReference>
<proteinExistence type="predicted"/>
<comment type="caution">
    <text evidence="2">The sequence shown here is derived from an EMBL/GenBank/DDBJ whole genome shotgun (WGS) entry which is preliminary data.</text>
</comment>
<dbReference type="AlphaFoldDB" id="A0A822V6G1"/>
<feature type="domain" description="STAS" evidence="1">
    <location>
        <begin position="5"/>
        <end position="65"/>
    </location>
</feature>
<dbReference type="InterPro" id="IPR002645">
    <property type="entry name" value="STAS_dom"/>
</dbReference>
<dbReference type="Pfam" id="PF01740">
    <property type="entry name" value="STAS"/>
    <property type="match status" value="1"/>
</dbReference>
<evidence type="ECO:0000313" key="2">
    <source>
        <dbReference type="EMBL" id="CVI20306.1"/>
    </source>
</evidence>
<evidence type="ECO:0000259" key="1">
    <source>
        <dbReference type="Pfam" id="PF01740"/>
    </source>
</evidence>
<gene>
    <name evidence="2" type="ORF">AGR4A_Lc10046</name>
</gene>
<name>A0A822V6G1_AGRTU</name>
<reference evidence="2 3" key="1">
    <citation type="submission" date="2016-01" db="EMBL/GenBank/DDBJ databases">
        <authorList>
            <person name="Regsiter A."/>
            <person name="william w."/>
        </authorList>
    </citation>
    <scope>NUCLEOTIDE SEQUENCE [LARGE SCALE GENOMIC DNA]</scope>
    <source>
        <strain evidence="2 3">B6</strain>
    </source>
</reference>
<dbReference type="Gene3D" id="3.30.750.24">
    <property type="entry name" value="STAS domain"/>
    <property type="match status" value="1"/>
</dbReference>
<dbReference type="SUPFAM" id="SSF52091">
    <property type="entry name" value="SpoIIaa-like"/>
    <property type="match status" value="1"/>
</dbReference>
<evidence type="ECO:0000313" key="3">
    <source>
        <dbReference type="Proteomes" id="UP000192074"/>
    </source>
</evidence>
<accession>A0A822V6G1</accession>
<dbReference type="Proteomes" id="UP000192074">
    <property type="component" value="Unassembled WGS sequence"/>
</dbReference>
<dbReference type="InterPro" id="IPR036513">
    <property type="entry name" value="STAS_dom_sf"/>
</dbReference>
<sequence length="89" mass="9927">MRFQTSCSSVLSKPESRRLSDVCKRIIIDLTKAHLWDIAAIGALDKIVLKFRQAGDEVEVLGFKASADMIDRFALHDKDERLAASASLH</sequence>
<protein>
    <recommendedName>
        <fullName evidence="1">STAS domain-containing protein</fullName>
    </recommendedName>
</protein>
<organism evidence="2 3">
    <name type="scientific">Agrobacterium tumefaciens str. B6</name>
    <dbReference type="NCBI Taxonomy" id="1183423"/>
    <lineage>
        <taxon>Bacteria</taxon>
        <taxon>Pseudomonadati</taxon>
        <taxon>Pseudomonadota</taxon>
        <taxon>Alphaproteobacteria</taxon>
        <taxon>Hyphomicrobiales</taxon>
        <taxon>Rhizobiaceae</taxon>
        <taxon>Rhizobium/Agrobacterium group</taxon>
        <taxon>Agrobacterium</taxon>
        <taxon>Agrobacterium tumefaciens complex</taxon>
    </lineage>
</organism>